<dbReference type="EMBL" id="CP133076">
    <property type="protein sequence ID" value="WMJ18250.1"/>
    <property type="molecule type" value="Genomic_DNA"/>
</dbReference>
<dbReference type="SUPFAM" id="SSF158430">
    <property type="entry name" value="Bacillus cereus metalloprotein-like"/>
    <property type="match status" value="1"/>
</dbReference>
<accession>A0ABY9MJX4</accession>
<keyword evidence="2" id="KW-1185">Reference proteome</keyword>
<dbReference type="Pfam" id="PF11155">
    <property type="entry name" value="DUF2935"/>
    <property type="match status" value="1"/>
</dbReference>
<sequence length="59" mass="6810">MQTTNEQTAEQEALFELRFLSPLMADHMAREECYYLQKLAETTGEVKPTACDLTKPRTE</sequence>
<reference evidence="1 2" key="1">
    <citation type="submission" date="2023-08" db="EMBL/GenBank/DDBJ databases">
        <title>Genome sequencing of the thermostable Gram positive bacteria Geobacillus proteiniphilus strain T-6.</title>
        <authorList>
            <person name="Shulami S."/>
            <person name="Shoham Y."/>
        </authorList>
    </citation>
    <scope>NUCLEOTIDE SEQUENCE [LARGE SCALE GENOMIC DNA]</scope>
    <source>
        <strain evidence="1 2">T-6</strain>
    </source>
</reference>
<dbReference type="Proteomes" id="UP001223761">
    <property type="component" value="Chromosome"/>
</dbReference>
<name>A0ABY9MJX4_9BACL</name>
<dbReference type="Gene3D" id="1.20.1260.120">
    <property type="entry name" value="Protein of unknown function DUF2935"/>
    <property type="match status" value="1"/>
</dbReference>
<organism evidence="1 2">
    <name type="scientific">Geobacillus proteiniphilus</name>
    <dbReference type="NCBI Taxonomy" id="860353"/>
    <lineage>
        <taxon>Bacteria</taxon>
        <taxon>Bacillati</taxon>
        <taxon>Bacillota</taxon>
        <taxon>Bacilli</taxon>
        <taxon>Bacillales</taxon>
        <taxon>Anoxybacillaceae</taxon>
        <taxon>Geobacillus</taxon>
    </lineage>
</organism>
<proteinExistence type="predicted"/>
<protein>
    <submittedName>
        <fullName evidence="1">DUF2935 domain-containing protein</fullName>
    </submittedName>
</protein>
<evidence type="ECO:0000313" key="1">
    <source>
        <dbReference type="EMBL" id="WMJ18250.1"/>
    </source>
</evidence>
<evidence type="ECO:0000313" key="2">
    <source>
        <dbReference type="Proteomes" id="UP001223761"/>
    </source>
</evidence>
<dbReference type="InterPro" id="IPR021328">
    <property type="entry name" value="CotB-like"/>
</dbReference>
<gene>
    <name evidence="1" type="ORF">RA955_04360</name>
</gene>
<dbReference type="RefSeq" id="WP_275651045.1">
    <property type="nucleotide sequence ID" value="NZ_CP133076.1"/>
</dbReference>